<dbReference type="EMBL" id="AP023287">
    <property type="protein sequence ID" value="BCI51649.1"/>
    <property type="molecule type" value="Genomic_DNA"/>
</dbReference>
<evidence type="ECO:0000256" key="1">
    <source>
        <dbReference type="SAM" id="Phobius"/>
    </source>
</evidence>
<dbReference type="AlphaFoldDB" id="A0A6S6NZN1"/>
<organism evidence="2 3">
    <name type="scientific">Mycolicibacterium litorale</name>
    <dbReference type="NCBI Taxonomy" id="758802"/>
    <lineage>
        <taxon>Bacteria</taxon>
        <taxon>Bacillati</taxon>
        <taxon>Actinomycetota</taxon>
        <taxon>Actinomycetes</taxon>
        <taxon>Mycobacteriales</taxon>
        <taxon>Mycobacteriaceae</taxon>
        <taxon>Mycolicibacterium</taxon>
    </lineage>
</organism>
<proteinExistence type="predicted"/>
<reference evidence="2 3" key="1">
    <citation type="submission" date="2020-07" db="EMBL/GenBank/DDBJ databases">
        <title>Complete genome sequence of Mycolicibacterium litorale like strain isolated from cardiac implantable electronic device infection.</title>
        <authorList>
            <person name="Fukano H."/>
            <person name="Miyama H."/>
            <person name="Hoshino Y."/>
        </authorList>
    </citation>
    <scope>NUCLEOTIDE SEQUENCE [LARGE SCALE GENOMIC DNA]</scope>
    <source>
        <strain evidence="2 3">NIIDNTM18</strain>
    </source>
</reference>
<keyword evidence="1" id="KW-0472">Membrane</keyword>
<dbReference type="Proteomes" id="UP000515734">
    <property type="component" value="Chromosome"/>
</dbReference>
<keyword evidence="1" id="KW-1133">Transmembrane helix</keyword>
<sequence length="72" mass="7231">MDAVDDGSLAPIHPAVTRRAKPADRHTIQSVLLTAVFLIGVVGVIGALVLGQSTAAIIIALLSGAIITGTVC</sequence>
<keyword evidence="1" id="KW-0812">Transmembrane</keyword>
<feature type="transmembrane region" description="Helical" evidence="1">
    <location>
        <begin position="55"/>
        <end position="71"/>
    </location>
</feature>
<dbReference type="RefSeq" id="WP_185294589.1">
    <property type="nucleotide sequence ID" value="NZ_AP023287.1"/>
</dbReference>
<evidence type="ECO:0000313" key="3">
    <source>
        <dbReference type="Proteomes" id="UP000515734"/>
    </source>
</evidence>
<evidence type="ECO:0000313" key="2">
    <source>
        <dbReference type="EMBL" id="BCI51649.1"/>
    </source>
</evidence>
<protein>
    <submittedName>
        <fullName evidence="2">Uncharacterized protein</fullName>
    </submittedName>
</protein>
<feature type="transmembrane region" description="Helical" evidence="1">
    <location>
        <begin position="28"/>
        <end position="49"/>
    </location>
</feature>
<name>A0A6S6NZN1_9MYCO</name>
<gene>
    <name evidence="2" type="ORF">NIIDNTM18_09270</name>
</gene>
<accession>A0A6S6NZN1</accession>